<keyword evidence="3" id="KW-1185">Reference proteome</keyword>
<comment type="caution">
    <text evidence="2">The sequence shown here is derived from an EMBL/GenBank/DDBJ whole genome shotgun (WGS) entry which is preliminary data.</text>
</comment>
<dbReference type="Proteomes" id="UP001316803">
    <property type="component" value="Unassembled WGS sequence"/>
</dbReference>
<protein>
    <submittedName>
        <fullName evidence="2">Uncharacterized protein</fullName>
    </submittedName>
</protein>
<name>A0AAN8I6S3_9EURO</name>
<accession>A0AAN8I6S3</accession>
<proteinExistence type="predicted"/>
<evidence type="ECO:0000256" key="1">
    <source>
        <dbReference type="SAM" id="MobiDB-lite"/>
    </source>
</evidence>
<dbReference type="EMBL" id="JAKLMC020000007">
    <property type="protein sequence ID" value="KAK5954964.1"/>
    <property type="molecule type" value="Genomic_DNA"/>
</dbReference>
<evidence type="ECO:0000313" key="3">
    <source>
        <dbReference type="Proteomes" id="UP001316803"/>
    </source>
</evidence>
<dbReference type="AlphaFoldDB" id="A0AAN8I6S3"/>
<organism evidence="2 3">
    <name type="scientific">Knufia fluminis</name>
    <dbReference type="NCBI Taxonomy" id="191047"/>
    <lineage>
        <taxon>Eukaryota</taxon>
        <taxon>Fungi</taxon>
        <taxon>Dikarya</taxon>
        <taxon>Ascomycota</taxon>
        <taxon>Pezizomycotina</taxon>
        <taxon>Eurotiomycetes</taxon>
        <taxon>Chaetothyriomycetidae</taxon>
        <taxon>Chaetothyriales</taxon>
        <taxon>Trichomeriaceae</taxon>
        <taxon>Knufia</taxon>
    </lineage>
</organism>
<reference evidence="2 3" key="1">
    <citation type="submission" date="2022-12" db="EMBL/GenBank/DDBJ databases">
        <title>Genomic features and morphological characterization of a novel Knufia sp. strain isolated from spacecraft assembly facility.</title>
        <authorList>
            <person name="Teixeira M."/>
            <person name="Chander A.M."/>
            <person name="Stajich J.E."/>
            <person name="Venkateswaran K."/>
        </authorList>
    </citation>
    <scope>NUCLEOTIDE SEQUENCE [LARGE SCALE GENOMIC DNA]</scope>
    <source>
        <strain evidence="2 3">FJI-L2-BK-P2</strain>
    </source>
</reference>
<feature type="compositionally biased region" description="Polar residues" evidence="1">
    <location>
        <begin position="143"/>
        <end position="156"/>
    </location>
</feature>
<evidence type="ECO:0000313" key="2">
    <source>
        <dbReference type="EMBL" id="KAK5954964.1"/>
    </source>
</evidence>
<sequence length="613" mass="70830">MARKRTAVQSAAISKRRKSKYSGDSRLSLVDLPVEVLKKIAIFTLVDNETVPEHNETVLEHSRNVKYHSNLLRTNKRLRDVTLDALLVDIPWCFIKFFGDGYTRDKFKYSVPGHAAKALPESIRDRITPTIRLKVGNEDQADSEASGQTDDAPSPSTFEALVPLEMRNLALAVYGLQRYPTTDIEIDLSSTNSAVHRQAQRYFLEVLSSICHSRSQVSVRGPPDRIPATFQPRITARLEQDSPVALHRQHAEQLIIFAGAALTRHEDAEVVTFLSHNHLRGYCRDVGPDISGDPTLNFLYIHLNFLLTQAKRNLILVRTKYGEFQKHELLFEYFERNYSVHSWETSPAMTTEEQYVHLMLQAERQLALAYWEASRWPGSWQKCASLRHLLPNSTTRTRASNTRKGCVLFHHWDDVADINGMTRSDNMRNEIDHLMNAEFKLYLANRLRATKESVRLLAFVQHRLGREKHRRTLKPYCPTLVRQADPSLSTYQIDDYDTVMTWMLELLGDSVVLSDREPDRQLIDEQRMLANFADRPDILNYTGVNWTIDLSDETKRSDTIAELMSRYDVEEVEYPPADPFDEDQNPQRWKTYRCERELRSLESEELIGRIPPM</sequence>
<feature type="region of interest" description="Disordered" evidence="1">
    <location>
        <begin position="134"/>
        <end position="156"/>
    </location>
</feature>
<gene>
    <name evidence="2" type="ORF">OHC33_003643</name>
</gene>